<keyword evidence="7" id="KW-1185">Reference proteome</keyword>
<organism evidence="6 7">
    <name type="scientific">Dongia soli</name>
    <dbReference type="NCBI Taxonomy" id="600628"/>
    <lineage>
        <taxon>Bacteria</taxon>
        <taxon>Pseudomonadati</taxon>
        <taxon>Pseudomonadota</taxon>
        <taxon>Alphaproteobacteria</taxon>
        <taxon>Rhodospirillales</taxon>
        <taxon>Dongiaceae</taxon>
        <taxon>Dongia</taxon>
    </lineage>
</organism>
<sequence>MAHAIEFRNVSKQFAGSRNAVERLSFAVEEGTTMALVGPSGCGKTTSLKMINRLTDPTDGEILVQGRSIRTLPLLELRRSLGYVIQYIGLFPHMTVADNIAVVPKMLKWPKAKIDTRVDELLELVGLPPTEYRYRRPRALSGGQQQRVGVARALAADPPILLMDEPFGALDPITRLRLQDELVQIQRKLHKTIVIVTHDMDEAVRLGDRIAVLQNGHLVQLGSPATVLAKPANDFVADLLGQDRLLKLLRKTTVGAAMARSPITTDAPRIGEKASLEEALLALLATGMPGAAVINDAGRIIGSLSAAEIVGAAKAAAC</sequence>
<keyword evidence="3" id="KW-0547">Nucleotide-binding</keyword>
<proteinExistence type="inferred from homology"/>
<dbReference type="SMART" id="SM00382">
    <property type="entry name" value="AAA"/>
    <property type="match status" value="1"/>
</dbReference>
<evidence type="ECO:0000256" key="2">
    <source>
        <dbReference type="ARBA" id="ARBA00022448"/>
    </source>
</evidence>
<gene>
    <name evidence="6" type="ORF">SMD27_16225</name>
</gene>
<dbReference type="InterPro" id="IPR003439">
    <property type="entry name" value="ABC_transporter-like_ATP-bd"/>
</dbReference>
<dbReference type="InterPro" id="IPR003593">
    <property type="entry name" value="AAA+_ATPase"/>
</dbReference>
<evidence type="ECO:0000313" key="6">
    <source>
        <dbReference type="EMBL" id="MDY0884391.1"/>
    </source>
</evidence>
<dbReference type="InterPro" id="IPR046342">
    <property type="entry name" value="CBS_dom_sf"/>
</dbReference>
<dbReference type="SUPFAM" id="SSF54631">
    <property type="entry name" value="CBS-domain pair"/>
    <property type="match status" value="1"/>
</dbReference>
<evidence type="ECO:0000313" key="7">
    <source>
        <dbReference type="Proteomes" id="UP001279642"/>
    </source>
</evidence>
<evidence type="ECO:0000256" key="1">
    <source>
        <dbReference type="ARBA" id="ARBA00005417"/>
    </source>
</evidence>
<dbReference type="GO" id="GO:0005524">
    <property type="term" value="F:ATP binding"/>
    <property type="evidence" value="ECO:0007669"/>
    <property type="project" value="UniProtKB-KW"/>
</dbReference>
<dbReference type="SUPFAM" id="SSF52540">
    <property type="entry name" value="P-loop containing nucleoside triphosphate hydrolases"/>
    <property type="match status" value="1"/>
</dbReference>
<dbReference type="PROSITE" id="PS00211">
    <property type="entry name" value="ABC_TRANSPORTER_1"/>
    <property type="match status" value="1"/>
</dbReference>
<dbReference type="InterPro" id="IPR027417">
    <property type="entry name" value="P-loop_NTPase"/>
</dbReference>
<dbReference type="PANTHER" id="PTHR43117:SF4">
    <property type="entry name" value="OSMOPROTECTANT IMPORT ATP-BINDING PROTEIN OSMV"/>
    <property type="match status" value="1"/>
</dbReference>
<protein>
    <submittedName>
        <fullName evidence="6">ATP-binding cassette domain-containing protein</fullName>
    </submittedName>
</protein>
<comment type="caution">
    <text evidence="6">The sequence shown here is derived from an EMBL/GenBank/DDBJ whole genome shotgun (WGS) entry which is preliminary data.</text>
</comment>
<evidence type="ECO:0000256" key="3">
    <source>
        <dbReference type="ARBA" id="ARBA00022741"/>
    </source>
</evidence>
<feature type="domain" description="ABC transporter" evidence="5">
    <location>
        <begin position="5"/>
        <end position="240"/>
    </location>
</feature>
<dbReference type="InterPro" id="IPR017871">
    <property type="entry name" value="ABC_transporter-like_CS"/>
</dbReference>
<comment type="similarity">
    <text evidence="1">Belongs to the ABC transporter superfamily.</text>
</comment>
<dbReference type="PROSITE" id="PS50893">
    <property type="entry name" value="ABC_TRANSPORTER_2"/>
    <property type="match status" value="1"/>
</dbReference>
<dbReference type="RefSeq" id="WP_320509455.1">
    <property type="nucleotide sequence ID" value="NZ_JAXCLW010000004.1"/>
</dbReference>
<keyword evidence="2" id="KW-0813">Transport</keyword>
<dbReference type="EMBL" id="JAXCLW010000004">
    <property type="protein sequence ID" value="MDY0884391.1"/>
    <property type="molecule type" value="Genomic_DNA"/>
</dbReference>
<dbReference type="Pfam" id="PF00005">
    <property type="entry name" value="ABC_tran"/>
    <property type="match status" value="1"/>
</dbReference>
<accession>A0ABU5EFK9</accession>
<evidence type="ECO:0000256" key="4">
    <source>
        <dbReference type="ARBA" id="ARBA00022840"/>
    </source>
</evidence>
<keyword evidence="4 6" id="KW-0067">ATP-binding</keyword>
<name>A0ABU5EFK9_9PROT</name>
<dbReference type="CDD" id="cd03295">
    <property type="entry name" value="ABC_OpuCA_Osmoprotection"/>
    <property type="match status" value="1"/>
</dbReference>
<dbReference type="Proteomes" id="UP001279642">
    <property type="component" value="Unassembled WGS sequence"/>
</dbReference>
<dbReference type="Gene3D" id="3.40.50.300">
    <property type="entry name" value="P-loop containing nucleotide triphosphate hydrolases"/>
    <property type="match status" value="1"/>
</dbReference>
<reference evidence="6 7" key="1">
    <citation type="journal article" date="2016" name="Antonie Van Leeuwenhoek">
        <title>Dongia soli sp. nov., isolated from soil from Dokdo, Korea.</title>
        <authorList>
            <person name="Kim D.U."/>
            <person name="Lee H."/>
            <person name="Kim H."/>
            <person name="Kim S.G."/>
            <person name="Ka J.O."/>
        </authorList>
    </citation>
    <scope>NUCLEOTIDE SEQUENCE [LARGE SCALE GENOMIC DNA]</scope>
    <source>
        <strain evidence="6 7">D78</strain>
    </source>
</reference>
<evidence type="ECO:0000259" key="5">
    <source>
        <dbReference type="PROSITE" id="PS50893"/>
    </source>
</evidence>
<dbReference type="PANTHER" id="PTHR43117">
    <property type="entry name" value="OSMOPROTECTANT IMPORT ATP-BINDING PROTEIN OSMV"/>
    <property type="match status" value="1"/>
</dbReference>